<keyword evidence="2" id="KW-0547">Nucleotide-binding</keyword>
<organism evidence="9 10">
    <name type="scientific">Zancudomyces culisetae</name>
    <name type="common">Gut fungus</name>
    <name type="synonym">Smittium culisetae</name>
    <dbReference type="NCBI Taxonomy" id="1213189"/>
    <lineage>
        <taxon>Eukaryota</taxon>
        <taxon>Fungi</taxon>
        <taxon>Fungi incertae sedis</taxon>
        <taxon>Zoopagomycota</taxon>
        <taxon>Kickxellomycotina</taxon>
        <taxon>Harpellomycetes</taxon>
        <taxon>Harpellales</taxon>
        <taxon>Legeriomycetaceae</taxon>
        <taxon>Zancudomyces</taxon>
    </lineage>
</organism>
<feature type="region of interest" description="Disordered" evidence="7">
    <location>
        <begin position="158"/>
        <end position="266"/>
    </location>
</feature>
<dbReference type="Gene3D" id="3.40.50.300">
    <property type="entry name" value="P-loop containing nucleotide triphosphate hydrolases"/>
    <property type="match status" value="1"/>
</dbReference>
<comment type="caution">
    <text evidence="9">The sequence shown here is derived from an EMBL/GenBank/DDBJ whole genome shotgun (WGS) entry which is preliminary data.</text>
</comment>
<proteinExistence type="predicted"/>
<evidence type="ECO:0000259" key="8">
    <source>
        <dbReference type="PROSITE" id="PS51194"/>
    </source>
</evidence>
<protein>
    <recommendedName>
        <fullName evidence="1">RNA helicase</fullName>
        <ecNumber evidence="1">3.6.4.13</ecNumber>
    </recommendedName>
</protein>
<accession>A0A1R1PBW7</accession>
<dbReference type="SUPFAM" id="SSF52540">
    <property type="entry name" value="P-loop containing nucleoside triphosphate hydrolases"/>
    <property type="match status" value="1"/>
</dbReference>
<dbReference type="GO" id="GO:0016787">
    <property type="term" value="F:hydrolase activity"/>
    <property type="evidence" value="ECO:0007669"/>
    <property type="project" value="UniProtKB-KW"/>
</dbReference>
<keyword evidence="3" id="KW-0378">Hydrolase</keyword>
<feature type="compositionally biased region" description="Polar residues" evidence="7">
    <location>
        <begin position="159"/>
        <end position="168"/>
    </location>
</feature>
<dbReference type="InterPro" id="IPR027417">
    <property type="entry name" value="P-loop_NTPase"/>
</dbReference>
<reference evidence="10" key="1">
    <citation type="submission" date="2017-01" db="EMBL/GenBank/DDBJ databases">
        <authorList>
            <person name="Wang Y."/>
            <person name="White M."/>
            <person name="Kvist S."/>
            <person name="Moncalvo J.-M."/>
        </authorList>
    </citation>
    <scope>NUCLEOTIDE SEQUENCE [LARGE SCALE GENOMIC DNA]</scope>
    <source>
        <strain evidence="10">COL-18-3</strain>
    </source>
</reference>
<dbReference type="EMBL" id="LSSK01001929">
    <property type="protein sequence ID" value="OMH78419.1"/>
    <property type="molecule type" value="Genomic_DNA"/>
</dbReference>
<dbReference type="Pfam" id="PF00271">
    <property type="entry name" value="Helicase_C"/>
    <property type="match status" value="1"/>
</dbReference>
<evidence type="ECO:0000256" key="2">
    <source>
        <dbReference type="ARBA" id="ARBA00022741"/>
    </source>
</evidence>
<keyword evidence="4 9" id="KW-0347">Helicase</keyword>
<evidence type="ECO:0000256" key="6">
    <source>
        <dbReference type="ARBA" id="ARBA00047984"/>
    </source>
</evidence>
<dbReference type="InterPro" id="IPR001650">
    <property type="entry name" value="Helicase_C-like"/>
</dbReference>
<evidence type="ECO:0000256" key="1">
    <source>
        <dbReference type="ARBA" id="ARBA00012552"/>
    </source>
</evidence>
<dbReference type="PANTHER" id="PTHR47959:SF1">
    <property type="entry name" value="ATP-DEPENDENT RNA HELICASE DBPA"/>
    <property type="match status" value="1"/>
</dbReference>
<evidence type="ECO:0000256" key="4">
    <source>
        <dbReference type="ARBA" id="ARBA00022806"/>
    </source>
</evidence>
<feature type="domain" description="Helicase C-terminal" evidence="8">
    <location>
        <begin position="1"/>
        <end position="146"/>
    </location>
</feature>
<feature type="compositionally biased region" description="Low complexity" evidence="7">
    <location>
        <begin position="208"/>
        <end position="219"/>
    </location>
</feature>
<comment type="catalytic activity">
    <reaction evidence="6">
        <text>ATP + H2O = ADP + phosphate + H(+)</text>
        <dbReference type="Rhea" id="RHEA:13065"/>
        <dbReference type="ChEBI" id="CHEBI:15377"/>
        <dbReference type="ChEBI" id="CHEBI:15378"/>
        <dbReference type="ChEBI" id="CHEBI:30616"/>
        <dbReference type="ChEBI" id="CHEBI:43474"/>
        <dbReference type="ChEBI" id="CHEBI:456216"/>
        <dbReference type="EC" id="3.6.4.13"/>
    </reaction>
</comment>
<dbReference type="EC" id="3.6.4.13" evidence="1"/>
<gene>
    <name evidence="9" type="ORF">AX774_g8193</name>
</gene>
<dbReference type="GO" id="GO:0005524">
    <property type="term" value="F:ATP binding"/>
    <property type="evidence" value="ECO:0007669"/>
    <property type="project" value="UniProtKB-KW"/>
</dbReference>
<evidence type="ECO:0000256" key="7">
    <source>
        <dbReference type="SAM" id="MobiDB-lite"/>
    </source>
</evidence>
<dbReference type="GO" id="GO:0005829">
    <property type="term" value="C:cytosol"/>
    <property type="evidence" value="ECO:0007669"/>
    <property type="project" value="TreeGrafter"/>
</dbReference>
<keyword evidence="10" id="KW-1185">Reference proteome</keyword>
<evidence type="ECO:0000313" key="10">
    <source>
        <dbReference type="Proteomes" id="UP000188320"/>
    </source>
</evidence>
<evidence type="ECO:0000256" key="5">
    <source>
        <dbReference type="ARBA" id="ARBA00022840"/>
    </source>
</evidence>
<dbReference type="GO" id="GO:0003724">
    <property type="term" value="F:RNA helicase activity"/>
    <property type="evidence" value="ECO:0007669"/>
    <property type="project" value="UniProtKB-EC"/>
</dbReference>
<dbReference type="InterPro" id="IPR050079">
    <property type="entry name" value="DEAD_box_RNA_helicase"/>
</dbReference>
<dbReference type="CDD" id="cd18787">
    <property type="entry name" value="SF2_C_DEAD"/>
    <property type="match status" value="1"/>
</dbReference>
<keyword evidence="5" id="KW-0067">ATP-binding</keyword>
<evidence type="ECO:0000256" key="3">
    <source>
        <dbReference type="ARBA" id="ARBA00022801"/>
    </source>
</evidence>
<dbReference type="PROSITE" id="PS51194">
    <property type="entry name" value="HELICASE_CTER"/>
    <property type="match status" value="1"/>
</dbReference>
<dbReference type="SMART" id="SM00490">
    <property type="entry name" value="HELICc"/>
    <property type="match status" value="1"/>
</dbReference>
<dbReference type="Proteomes" id="UP000188320">
    <property type="component" value="Unassembled WGS sequence"/>
</dbReference>
<dbReference type="OrthoDB" id="10256233at2759"/>
<dbReference type="PANTHER" id="PTHR47959">
    <property type="entry name" value="ATP-DEPENDENT RNA HELICASE RHLE-RELATED"/>
    <property type="match status" value="1"/>
</dbReference>
<evidence type="ECO:0000313" key="9">
    <source>
        <dbReference type="EMBL" id="OMH78419.1"/>
    </source>
</evidence>
<name>A0A1R1PBW7_ZANCU</name>
<sequence length="277" mass="30541">MQKAERIYEHLRMLSTQNISSASEKTKGNGVKNHAFGVLILHSELSRIQKADTLKEFSENDIPKILVATDIASRGLDVPNVQAVVNFDVPHNSEDYLHRVGRISNPHLTSGADSSETPSCLALTFVAKEAQNIKLKDTRLALRDESRYLEKIEHFIGRSHSSGDSASGQDPDDFSFDSTLSTGFKKPNLIQHRKIPGPFKDAPKFDSTHTTSNSDSNATKKQKSPSPASTNQSKSSKSPKESKTSKTPRTSKTSKKVDPSDSSVVAYERAMKYYSKS</sequence>
<dbReference type="AlphaFoldDB" id="A0A1R1PBW7"/>